<keyword evidence="2 4" id="KW-0238">DNA-binding</keyword>
<evidence type="ECO:0000313" key="7">
    <source>
        <dbReference type="Proteomes" id="UP000198915"/>
    </source>
</evidence>
<dbReference type="GO" id="GO:0003677">
    <property type="term" value="F:DNA binding"/>
    <property type="evidence" value="ECO:0007669"/>
    <property type="project" value="UniProtKB-UniRule"/>
</dbReference>
<gene>
    <name evidence="6" type="ORF">SAMN05518846_12144</name>
</gene>
<evidence type="ECO:0000256" key="3">
    <source>
        <dbReference type="ARBA" id="ARBA00023163"/>
    </source>
</evidence>
<accession>A0A1I4CQD0</accession>
<name>A0A1I4CQD0_9BACL</name>
<reference evidence="7" key="1">
    <citation type="submission" date="2016-10" db="EMBL/GenBank/DDBJ databases">
        <authorList>
            <person name="Varghese N."/>
            <person name="Submissions S."/>
        </authorList>
    </citation>
    <scope>NUCLEOTIDE SEQUENCE [LARGE SCALE GENOMIC DNA]</scope>
    <source>
        <strain evidence="7">OK042</strain>
    </source>
</reference>
<keyword evidence="7" id="KW-1185">Reference proteome</keyword>
<dbReference type="PANTHER" id="PTHR47506">
    <property type="entry name" value="TRANSCRIPTIONAL REGULATORY PROTEIN"/>
    <property type="match status" value="1"/>
</dbReference>
<evidence type="ECO:0000313" key="6">
    <source>
        <dbReference type="EMBL" id="SFK83504.1"/>
    </source>
</evidence>
<evidence type="ECO:0000259" key="5">
    <source>
        <dbReference type="PROSITE" id="PS50977"/>
    </source>
</evidence>
<dbReference type="InterPro" id="IPR036271">
    <property type="entry name" value="Tet_transcr_reg_TetR-rel_C_sf"/>
</dbReference>
<organism evidence="6 7">
    <name type="scientific">Brevibacillus centrosporus</name>
    <dbReference type="NCBI Taxonomy" id="54910"/>
    <lineage>
        <taxon>Bacteria</taxon>
        <taxon>Bacillati</taxon>
        <taxon>Bacillota</taxon>
        <taxon>Bacilli</taxon>
        <taxon>Bacillales</taxon>
        <taxon>Paenibacillaceae</taxon>
        <taxon>Brevibacillus</taxon>
    </lineage>
</organism>
<evidence type="ECO:0000256" key="4">
    <source>
        <dbReference type="PROSITE-ProRule" id="PRU00335"/>
    </source>
</evidence>
<dbReference type="Gene3D" id="1.10.357.10">
    <property type="entry name" value="Tetracycline Repressor, domain 2"/>
    <property type="match status" value="1"/>
</dbReference>
<dbReference type="Proteomes" id="UP000198915">
    <property type="component" value="Unassembled WGS sequence"/>
</dbReference>
<sequence length="196" mass="21884">MQSIHQNPTFQLLLSVTEELVVEKGCHQTTLQDIIKRSGVSKGAIYHYVKSKDELLGFVLRKRLDQIGRDFYQSVDQGNQSLEGALKAISGALGHIHDPKDITNLIFIYLLSKKEDPAIAEMLETLYERSIQNSQEWIEVGQRAGEIPATLDAKKTAALFSILTFGVRVQTVVSPNIKAFTGEDVFQVMYDTLSKG</sequence>
<evidence type="ECO:0000256" key="1">
    <source>
        <dbReference type="ARBA" id="ARBA00023015"/>
    </source>
</evidence>
<evidence type="ECO:0000256" key="2">
    <source>
        <dbReference type="ARBA" id="ARBA00023125"/>
    </source>
</evidence>
<dbReference type="InterPro" id="IPR009057">
    <property type="entry name" value="Homeodomain-like_sf"/>
</dbReference>
<feature type="domain" description="HTH tetR-type" evidence="5">
    <location>
        <begin position="7"/>
        <end position="67"/>
    </location>
</feature>
<feature type="DNA-binding region" description="H-T-H motif" evidence="4">
    <location>
        <begin position="30"/>
        <end position="49"/>
    </location>
</feature>
<protein>
    <submittedName>
        <fullName evidence="6">Transcriptional regulator, TetR family</fullName>
    </submittedName>
</protein>
<keyword evidence="1" id="KW-0805">Transcription regulation</keyword>
<dbReference type="STRING" id="1884381.SAMN05518846_12144"/>
<dbReference type="PROSITE" id="PS50977">
    <property type="entry name" value="HTH_TETR_2"/>
    <property type="match status" value="1"/>
</dbReference>
<dbReference type="RefSeq" id="WP_092275767.1">
    <property type="nucleotide sequence ID" value="NZ_BJOE01000016.1"/>
</dbReference>
<proteinExistence type="predicted"/>
<dbReference type="Pfam" id="PF00440">
    <property type="entry name" value="TetR_N"/>
    <property type="match status" value="1"/>
</dbReference>
<dbReference type="AlphaFoldDB" id="A0A1I4CQD0"/>
<dbReference type="PANTHER" id="PTHR47506:SF1">
    <property type="entry name" value="HTH-TYPE TRANSCRIPTIONAL REGULATOR YJDC"/>
    <property type="match status" value="1"/>
</dbReference>
<dbReference type="EMBL" id="FORT01000021">
    <property type="protein sequence ID" value="SFK83504.1"/>
    <property type="molecule type" value="Genomic_DNA"/>
</dbReference>
<dbReference type="SUPFAM" id="SSF46689">
    <property type="entry name" value="Homeodomain-like"/>
    <property type="match status" value="1"/>
</dbReference>
<keyword evidence="3" id="KW-0804">Transcription</keyword>
<dbReference type="InterPro" id="IPR001647">
    <property type="entry name" value="HTH_TetR"/>
</dbReference>
<dbReference type="SUPFAM" id="SSF48498">
    <property type="entry name" value="Tetracyclin repressor-like, C-terminal domain"/>
    <property type="match status" value="1"/>
</dbReference>
<dbReference type="PRINTS" id="PR00455">
    <property type="entry name" value="HTHTETR"/>
</dbReference>